<dbReference type="GO" id="GO:1990281">
    <property type="term" value="C:efflux pump complex"/>
    <property type="evidence" value="ECO:0007669"/>
    <property type="project" value="TreeGrafter"/>
</dbReference>
<comment type="subcellular location">
    <subcellularLocation>
        <location evidence="1">Cell outer membrane</location>
    </subcellularLocation>
</comment>
<dbReference type="RefSeq" id="WP_115830121.1">
    <property type="nucleotide sequence ID" value="NZ_QNUL01000004.1"/>
</dbReference>
<dbReference type="OrthoDB" id="1674454at2"/>
<keyword evidence="6" id="KW-0472">Membrane</keyword>
<dbReference type="GO" id="GO:0009279">
    <property type="term" value="C:cell outer membrane"/>
    <property type="evidence" value="ECO:0007669"/>
    <property type="project" value="UniProtKB-SubCell"/>
</dbReference>
<dbReference type="EMBL" id="QNUL01000004">
    <property type="protein sequence ID" value="REA62825.1"/>
    <property type="molecule type" value="Genomic_DNA"/>
</dbReference>
<sequence>MMQFKILAALVCSSLLVGTARAQTSVTLQNALEYSLANSEVIKQARIDIENVAQKVVETKAGALPKVDVTSSVTGNILVQQFVLPAEAFGGAPGEFLAIRAGQTWSAMSQVQLSQQIFNKQVFTGLKAARSSVEFYELSAKLSEENVMQQVAANFYQTVITREKIKVVDANIERIDQLEKIIRGQYENGLAKKIDLDRVLVNKSNVKTQRLELVNAISQQENMLKYYMGMPIDTDITLVDHTIENTQLPAAQPVSNEPFDPRILLSYQVLHKQQELLDFQRQAIIAEAYPTLSLSGNYTYNTQSNKFNLYSGKALSFDASAVSLNLKIPVFDGYSRRARRKQTEFDIMKGNEDIRKTNNNLHLNYSNAQKQLAYGLEAINAQKVNQELAQEVFESTQNNYKNGLATLTDLLDAESELVTAQNSYNEALLNYKVAEIELIKSRGDIKSLINK</sequence>
<evidence type="ECO:0000256" key="7">
    <source>
        <dbReference type="ARBA" id="ARBA00023237"/>
    </source>
</evidence>
<dbReference type="Gene3D" id="1.20.1600.10">
    <property type="entry name" value="Outer membrane efflux proteins (OEP)"/>
    <property type="match status" value="1"/>
</dbReference>
<evidence type="ECO:0000256" key="4">
    <source>
        <dbReference type="ARBA" id="ARBA00022452"/>
    </source>
</evidence>
<evidence type="ECO:0000313" key="9">
    <source>
        <dbReference type="EMBL" id="REA62825.1"/>
    </source>
</evidence>
<evidence type="ECO:0000256" key="5">
    <source>
        <dbReference type="ARBA" id="ARBA00022692"/>
    </source>
</evidence>
<evidence type="ECO:0000256" key="2">
    <source>
        <dbReference type="ARBA" id="ARBA00007613"/>
    </source>
</evidence>
<dbReference type="Pfam" id="PF02321">
    <property type="entry name" value="OEP"/>
    <property type="match status" value="2"/>
</dbReference>
<dbReference type="InterPro" id="IPR003423">
    <property type="entry name" value="OMP_efflux"/>
</dbReference>
<dbReference type="InterPro" id="IPR051906">
    <property type="entry name" value="TolC-like"/>
</dbReference>
<accession>A0A3D8YF40</accession>
<gene>
    <name evidence="9" type="ORF">DSL64_07845</name>
</gene>
<comment type="similarity">
    <text evidence="2">Belongs to the outer membrane factor (OMF) (TC 1.B.17) family.</text>
</comment>
<keyword evidence="8" id="KW-0732">Signal</keyword>
<keyword evidence="3" id="KW-0813">Transport</keyword>
<feature type="signal peptide" evidence="8">
    <location>
        <begin position="1"/>
        <end position="22"/>
    </location>
</feature>
<organism evidence="9 10">
    <name type="scientific">Dyadobacter luteus</name>
    <dbReference type="NCBI Taxonomy" id="2259619"/>
    <lineage>
        <taxon>Bacteria</taxon>
        <taxon>Pseudomonadati</taxon>
        <taxon>Bacteroidota</taxon>
        <taxon>Cytophagia</taxon>
        <taxon>Cytophagales</taxon>
        <taxon>Spirosomataceae</taxon>
        <taxon>Dyadobacter</taxon>
    </lineage>
</organism>
<feature type="chain" id="PRO_5017718919" evidence="8">
    <location>
        <begin position="23"/>
        <end position="451"/>
    </location>
</feature>
<keyword evidence="7" id="KW-0998">Cell outer membrane</keyword>
<evidence type="ECO:0000256" key="6">
    <source>
        <dbReference type="ARBA" id="ARBA00023136"/>
    </source>
</evidence>
<name>A0A3D8YF40_9BACT</name>
<keyword evidence="5" id="KW-0812">Transmembrane</keyword>
<evidence type="ECO:0000256" key="3">
    <source>
        <dbReference type="ARBA" id="ARBA00022448"/>
    </source>
</evidence>
<evidence type="ECO:0000256" key="8">
    <source>
        <dbReference type="SAM" id="SignalP"/>
    </source>
</evidence>
<comment type="caution">
    <text evidence="9">The sequence shown here is derived from an EMBL/GenBank/DDBJ whole genome shotgun (WGS) entry which is preliminary data.</text>
</comment>
<dbReference type="Proteomes" id="UP000256373">
    <property type="component" value="Unassembled WGS sequence"/>
</dbReference>
<keyword evidence="4" id="KW-1134">Transmembrane beta strand</keyword>
<keyword evidence="10" id="KW-1185">Reference proteome</keyword>
<evidence type="ECO:0000256" key="1">
    <source>
        <dbReference type="ARBA" id="ARBA00004442"/>
    </source>
</evidence>
<dbReference type="GO" id="GO:0015562">
    <property type="term" value="F:efflux transmembrane transporter activity"/>
    <property type="evidence" value="ECO:0007669"/>
    <property type="project" value="InterPro"/>
</dbReference>
<dbReference type="SUPFAM" id="SSF56954">
    <property type="entry name" value="Outer membrane efflux proteins (OEP)"/>
    <property type="match status" value="1"/>
</dbReference>
<dbReference type="PANTHER" id="PTHR30026">
    <property type="entry name" value="OUTER MEMBRANE PROTEIN TOLC"/>
    <property type="match status" value="1"/>
</dbReference>
<dbReference type="AlphaFoldDB" id="A0A3D8YF40"/>
<dbReference type="GO" id="GO:0015288">
    <property type="term" value="F:porin activity"/>
    <property type="evidence" value="ECO:0007669"/>
    <property type="project" value="TreeGrafter"/>
</dbReference>
<proteinExistence type="inferred from homology"/>
<protein>
    <submittedName>
        <fullName evidence="9">TolC family protein</fullName>
    </submittedName>
</protein>
<reference evidence="9 10" key="1">
    <citation type="submission" date="2018-07" db="EMBL/GenBank/DDBJ databases">
        <title>Dyadobacter roseus sp. nov., isolated from rose rhizosphere soil.</title>
        <authorList>
            <person name="Chen L."/>
        </authorList>
    </citation>
    <scope>NUCLEOTIDE SEQUENCE [LARGE SCALE GENOMIC DNA]</scope>
    <source>
        <strain evidence="9 10">RS19</strain>
    </source>
</reference>
<dbReference type="PANTHER" id="PTHR30026:SF20">
    <property type="entry name" value="OUTER MEMBRANE PROTEIN TOLC"/>
    <property type="match status" value="1"/>
</dbReference>
<evidence type="ECO:0000313" key="10">
    <source>
        <dbReference type="Proteomes" id="UP000256373"/>
    </source>
</evidence>